<dbReference type="InParanoid" id="W4JZM1"/>
<evidence type="ECO:0000256" key="1">
    <source>
        <dbReference type="ARBA" id="ARBA00004141"/>
    </source>
</evidence>
<name>W4JZM1_HETIT</name>
<evidence type="ECO:0000313" key="6">
    <source>
        <dbReference type="EMBL" id="ETW79028.1"/>
    </source>
</evidence>
<dbReference type="AlphaFoldDB" id="W4JZM1"/>
<proteinExistence type="predicted"/>
<dbReference type="KEGG" id="hir:HETIRDRAFT_14443"/>
<evidence type="ECO:0000313" key="7">
    <source>
        <dbReference type="Proteomes" id="UP000030671"/>
    </source>
</evidence>
<dbReference type="GeneID" id="20667044"/>
<feature type="transmembrane region" description="Helical" evidence="5">
    <location>
        <begin position="97"/>
        <end position="119"/>
    </location>
</feature>
<evidence type="ECO:0000256" key="2">
    <source>
        <dbReference type="ARBA" id="ARBA00022692"/>
    </source>
</evidence>
<evidence type="ECO:0000256" key="5">
    <source>
        <dbReference type="SAM" id="Phobius"/>
    </source>
</evidence>
<keyword evidence="2 5" id="KW-0812">Transmembrane</keyword>
<accession>W4JZM1</accession>
<dbReference type="PANTHER" id="PTHR16201:SF37">
    <property type="entry name" value="PQ-LOOP REPEAT-CONTAINING PROTEIN"/>
    <property type="match status" value="1"/>
</dbReference>
<dbReference type="RefSeq" id="XP_009548723.1">
    <property type="nucleotide sequence ID" value="XM_009550428.1"/>
</dbReference>
<dbReference type="PANTHER" id="PTHR16201">
    <property type="entry name" value="SEVEN TRANSMEMBRANE PROTEIN 1-RELATED"/>
    <property type="match status" value="1"/>
</dbReference>
<reference evidence="6 7" key="1">
    <citation type="journal article" date="2012" name="New Phytol.">
        <title>Insight into trade-off between wood decay and parasitism from the genome of a fungal forest pathogen.</title>
        <authorList>
            <person name="Olson A."/>
            <person name="Aerts A."/>
            <person name="Asiegbu F."/>
            <person name="Belbahri L."/>
            <person name="Bouzid O."/>
            <person name="Broberg A."/>
            <person name="Canback B."/>
            <person name="Coutinho P.M."/>
            <person name="Cullen D."/>
            <person name="Dalman K."/>
            <person name="Deflorio G."/>
            <person name="van Diepen L.T."/>
            <person name="Dunand C."/>
            <person name="Duplessis S."/>
            <person name="Durling M."/>
            <person name="Gonthier P."/>
            <person name="Grimwood J."/>
            <person name="Fossdal C.G."/>
            <person name="Hansson D."/>
            <person name="Henrissat B."/>
            <person name="Hietala A."/>
            <person name="Himmelstrand K."/>
            <person name="Hoffmeister D."/>
            <person name="Hogberg N."/>
            <person name="James T.Y."/>
            <person name="Karlsson M."/>
            <person name="Kohler A."/>
            <person name="Kues U."/>
            <person name="Lee Y.H."/>
            <person name="Lin Y.C."/>
            <person name="Lind M."/>
            <person name="Lindquist E."/>
            <person name="Lombard V."/>
            <person name="Lucas S."/>
            <person name="Lunden K."/>
            <person name="Morin E."/>
            <person name="Murat C."/>
            <person name="Park J."/>
            <person name="Raffaello T."/>
            <person name="Rouze P."/>
            <person name="Salamov A."/>
            <person name="Schmutz J."/>
            <person name="Solheim H."/>
            <person name="Stahlberg J."/>
            <person name="Velez H."/>
            <person name="de Vries R.P."/>
            <person name="Wiebenga A."/>
            <person name="Woodward S."/>
            <person name="Yakovlev I."/>
            <person name="Garbelotto M."/>
            <person name="Martin F."/>
            <person name="Grigoriev I.V."/>
            <person name="Stenlid J."/>
        </authorList>
    </citation>
    <scope>NUCLEOTIDE SEQUENCE [LARGE SCALE GENOMIC DNA]</scope>
    <source>
        <strain evidence="6 7">TC 32-1</strain>
    </source>
</reference>
<dbReference type="Pfam" id="PF04193">
    <property type="entry name" value="PQ-loop"/>
    <property type="match status" value="2"/>
</dbReference>
<evidence type="ECO:0000256" key="4">
    <source>
        <dbReference type="ARBA" id="ARBA00023136"/>
    </source>
</evidence>
<evidence type="ECO:0000256" key="3">
    <source>
        <dbReference type="ARBA" id="ARBA00022989"/>
    </source>
</evidence>
<feature type="transmembrane region" description="Helical" evidence="5">
    <location>
        <begin position="153"/>
        <end position="172"/>
    </location>
</feature>
<protein>
    <submittedName>
        <fullName evidence="6">Uncharacterized protein</fullName>
    </submittedName>
</protein>
<dbReference type="eggNOG" id="KOG2913">
    <property type="taxonomic scope" value="Eukaryota"/>
</dbReference>
<dbReference type="GO" id="GO:0016020">
    <property type="term" value="C:membrane"/>
    <property type="evidence" value="ECO:0007669"/>
    <property type="project" value="UniProtKB-SubCell"/>
</dbReference>
<sequence length="218" mass="24223">MPTNRVAENVLGTLGTVCWTAQLIPQLWKSWRTKSTEGLSHWLVLIWSLSSIPLGIYVIVQDLNIPLILQPQLFGFFSLLSWGQCMYYNGGYSARRCYLMILGILIISASMQVGFVYAIRSGERGVQFFGVLSSIMIALALIPQYYEIHKHRAVIGISVTFMFVDLLGGVFSDLSLAFKPKFDVIASVTYSVVILMDGLVLIAAAILNPIARRRARAA</sequence>
<keyword evidence="4 5" id="KW-0472">Membrane</keyword>
<feature type="transmembrane region" description="Helical" evidence="5">
    <location>
        <begin position="72"/>
        <end position="90"/>
    </location>
</feature>
<dbReference type="Gene3D" id="1.20.1280.290">
    <property type="match status" value="2"/>
</dbReference>
<dbReference type="InterPro" id="IPR006603">
    <property type="entry name" value="PQ-loop_rpt"/>
</dbReference>
<dbReference type="OrthoDB" id="407617at2759"/>
<dbReference type="EMBL" id="KI925461">
    <property type="protein sequence ID" value="ETW79028.1"/>
    <property type="molecule type" value="Genomic_DNA"/>
</dbReference>
<dbReference type="FunCoup" id="W4JZM1">
    <property type="interactions" value="3"/>
</dbReference>
<keyword evidence="3 5" id="KW-1133">Transmembrane helix</keyword>
<keyword evidence="7" id="KW-1185">Reference proteome</keyword>
<comment type="subcellular location">
    <subcellularLocation>
        <location evidence="1">Membrane</location>
        <topology evidence="1">Multi-pass membrane protein</topology>
    </subcellularLocation>
</comment>
<feature type="non-terminal residue" evidence="6">
    <location>
        <position position="218"/>
    </location>
</feature>
<dbReference type="HOGENOM" id="CLU_040201_0_0_1"/>
<dbReference type="Proteomes" id="UP000030671">
    <property type="component" value="Unassembled WGS sequence"/>
</dbReference>
<dbReference type="InterPro" id="IPR051415">
    <property type="entry name" value="LAAT-1"/>
</dbReference>
<feature type="transmembrane region" description="Helical" evidence="5">
    <location>
        <begin position="125"/>
        <end position="146"/>
    </location>
</feature>
<dbReference type="SMART" id="SM00679">
    <property type="entry name" value="CTNS"/>
    <property type="match status" value="2"/>
</dbReference>
<organism evidence="6 7">
    <name type="scientific">Heterobasidion irregulare (strain TC 32-1)</name>
    <dbReference type="NCBI Taxonomy" id="747525"/>
    <lineage>
        <taxon>Eukaryota</taxon>
        <taxon>Fungi</taxon>
        <taxon>Dikarya</taxon>
        <taxon>Basidiomycota</taxon>
        <taxon>Agaricomycotina</taxon>
        <taxon>Agaricomycetes</taxon>
        <taxon>Russulales</taxon>
        <taxon>Bondarzewiaceae</taxon>
        <taxon>Heterobasidion</taxon>
        <taxon>Heterobasidion annosum species complex</taxon>
    </lineage>
</organism>
<gene>
    <name evidence="6" type="ORF">HETIRDRAFT_14443</name>
</gene>
<feature type="transmembrane region" description="Helical" evidence="5">
    <location>
        <begin position="39"/>
        <end position="60"/>
    </location>
</feature>
<feature type="transmembrane region" description="Helical" evidence="5">
    <location>
        <begin position="184"/>
        <end position="207"/>
    </location>
</feature>